<evidence type="ECO:0000313" key="6">
    <source>
        <dbReference type="Proteomes" id="UP001190700"/>
    </source>
</evidence>
<reference evidence="5 6" key="1">
    <citation type="journal article" date="2015" name="Genome Biol. Evol.">
        <title>Comparative Genomics of a Bacterivorous Green Alga Reveals Evolutionary Causalities and Consequences of Phago-Mixotrophic Mode of Nutrition.</title>
        <authorList>
            <person name="Burns J.A."/>
            <person name="Paasch A."/>
            <person name="Narechania A."/>
            <person name="Kim E."/>
        </authorList>
    </citation>
    <scope>NUCLEOTIDE SEQUENCE [LARGE SCALE GENOMIC DNA]</scope>
    <source>
        <strain evidence="5 6">PLY_AMNH</strain>
    </source>
</reference>
<keyword evidence="6" id="KW-1185">Reference proteome</keyword>
<dbReference type="InterPro" id="IPR040663">
    <property type="entry name" value="DNA_pol_D_N"/>
</dbReference>
<dbReference type="EMBL" id="LGRX02001387">
    <property type="protein sequence ID" value="KAK3286230.1"/>
    <property type="molecule type" value="Genomic_DNA"/>
</dbReference>
<dbReference type="Gene3D" id="2.40.50.430">
    <property type="match status" value="1"/>
</dbReference>
<feature type="domain" description="DNA polymerase delta subunit OB-fold" evidence="4">
    <location>
        <begin position="63"/>
        <end position="191"/>
    </location>
</feature>
<comment type="similarity">
    <text evidence="1">Belongs to the DNA polymerase delta/II small subunit family.</text>
</comment>
<sequence>MALSEFPDEEMAPSTAAGSLASDALMSVPADLETFATPLDRQTAEYKNKSDRFFVGVSSYREQYAQLYFTRLMSLKQRTLEAMKKLSPKTEVTNALDVEEGVEVVLYGVVYKEMKLKPCILDEYAKESALDSKITSSNFTADDDFLVLEDENARIRLEPEEGVLCPENIVTGVIIAVRGRAQQDGAFVVNAVAYPPAIIQRPMPPPSSEASPAPYIALVSGLEIGSVNDPLRTQLLVDHLCGLLGGGQDQELSARVVRVVIAGNSLAYDKEIPTGAVTAAQRKDISASLRELDLSLSQLAAGVPVDVMPGGWDLSNTCMPQQPLHACLFPGASREAEAAITSRNPAQPSDAMADLGVFGVNSFGWS</sequence>
<dbReference type="GO" id="GO:0043625">
    <property type="term" value="C:delta DNA polymerase complex"/>
    <property type="evidence" value="ECO:0007669"/>
    <property type="project" value="TreeGrafter"/>
</dbReference>
<dbReference type="InterPro" id="IPR024826">
    <property type="entry name" value="DNA_pol_delta/II_ssu"/>
</dbReference>
<dbReference type="InterPro" id="IPR007185">
    <property type="entry name" value="DNA_pol_a/d/e_bsu"/>
</dbReference>
<dbReference type="GO" id="GO:0006271">
    <property type="term" value="P:DNA strand elongation involved in DNA replication"/>
    <property type="evidence" value="ECO:0007669"/>
    <property type="project" value="TreeGrafter"/>
</dbReference>
<evidence type="ECO:0000313" key="5">
    <source>
        <dbReference type="EMBL" id="KAK3286230.1"/>
    </source>
</evidence>
<evidence type="ECO:0000259" key="4">
    <source>
        <dbReference type="Pfam" id="PF18018"/>
    </source>
</evidence>
<name>A0AAE0GXX1_9CHLO</name>
<proteinExistence type="inferred from homology"/>
<keyword evidence="2" id="KW-0235">DNA replication</keyword>
<dbReference type="Proteomes" id="UP001190700">
    <property type="component" value="Unassembled WGS sequence"/>
</dbReference>
<gene>
    <name evidence="5" type="ORF">CYMTET_6203</name>
</gene>
<dbReference type="PANTHER" id="PTHR10416">
    <property type="entry name" value="DNA POLYMERASE DELTA SUBUNIT 2"/>
    <property type="match status" value="1"/>
</dbReference>
<evidence type="ECO:0000256" key="1">
    <source>
        <dbReference type="ARBA" id="ARBA00006035"/>
    </source>
</evidence>
<comment type="caution">
    <text evidence="5">The sequence shown here is derived from an EMBL/GenBank/DDBJ whole genome shotgun (WGS) entry which is preliminary data.</text>
</comment>
<feature type="domain" description="DNA polymerase alpha/delta/epsilon subunit B" evidence="3">
    <location>
        <begin position="216"/>
        <end position="347"/>
    </location>
</feature>
<evidence type="ECO:0000259" key="3">
    <source>
        <dbReference type="Pfam" id="PF04042"/>
    </source>
</evidence>
<dbReference type="Gene3D" id="3.60.21.50">
    <property type="match status" value="1"/>
</dbReference>
<dbReference type="PANTHER" id="PTHR10416:SF0">
    <property type="entry name" value="DNA POLYMERASE DELTA SUBUNIT 2"/>
    <property type="match status" value="1"/>
</dbReference>
<dbReference type="GO" id="GO:0003677">
    <property type="term" value="F:DNA binding"/>
    <property type="evidence" value="ECO:0007669"/>
    <property type="project" value="InterPro"/>
</dbReference>
<evidence type="ECO:0000256" key="2">
    <source>
        <dbReference type="ARBA" id="ARBA00022705"/>
    </source>
</evidence>
<dbReference type="AlphaFoldDB" id="A0AAE0GXX1"/>
<protein>
    <submittedName>
        <fullName evidence="5">DNA polymerase delta subunit 2</fullName>
    </submittedName>
</protein>
<dbReference type="Pfam" id="PF18018">
    <property type="entry name" value="DNA_pol_D_N"/>
    <property type="match status" value="1"/>
</dbReference>
<dbReference type="Pfam" id="PF04042">
    <property type="entry name" value="DNA_pol_E_B"/>
    <property type="match status" value="1"/>
</dbReference>
<organism evidence="5 6">
    <name type="scientific">Cymbomonas tetramitiformis</name>
    <dbReference type="NCBI Taxonomy" id="36881"/>
    <lineage>
        <taxon>Eukaryota</taxon>
        <taxon>Viridiplantae</taxon>
        <taxon>Chlorophyta</taxon>
        <taxon>Pyramimonadophyceae</taxon>
        <taxon>Pyramimonadales</taxon>
        <taxon>Pyramimonadaceae</taxon>
        <taxon>Cymbomonas</taxon>
    </lineage>
</organism>
<accession>A0AAE0GXX1</accession>